<organism evidence="5 6">
    <name type="scientific">Pseudonocardia xishanensis</name>
    <dbReference type="NCBI Taxonomy" id="630995"/>
    <lineage>
        <taxon>Bacteria</taxon>
        <taxon>Bacillati</taxon>
        <taxon>Actinomycetota</taxon>
        <taxon>Actinomycetes</taxon>
        <taxon>Pseudonocardiales</taxon>
        <taxon>Pseudonocardiaceae</taxon>
        <taxon>Pseudonocardia</taxon>
    </lineage>
</organism>
<dbReference type="Proteomes" id="UP001501598">
    <property type="component" value="Unassembled WGS sequence"/>
</dbReference>
<dbReference type="Pfam" id="PF02780">
    <property type="entry name" value="Transketolase_C"/>
    <property type="match status" value="1"/>
</dbReference>
<evidence type="ECO:0000313" key="6">
    <source>
        <dbReference type="Proteomes" id="UP001501598"/>
    </source>
</evidence>
<gene>
    <name evidence="5" type="ORF">GCM10023175_42130</name>
</gene>
<dbReference type="PANTHER" id="PTHR43257">
    <property type="entry name" value="PYRUVATE DEHYDROGENASE E1 COMPONENT BETA SUBUNIT"/>
    <property type="match status" value="1"/>
</dbReference>
<comment type="caution">
    <text evidence="5">The sequence shown here is derived from an EMBL/GenBank/DDBJ whole genome shotgun (WGS) entry which is preliminary data.</text>
</comment>
<dbReference type="PANTHER" id="PTHR43257:SF2">
    <property type="entry name" value="PYRUVATE DEHYDROGENASE E1 COMPONENT SUBUNIT BETA"/>
    <property type="match status" value="1"/>
</dbReference>
<dbReference type="EMBL" id="BAABGT010000063">
    <property type="protein sequence ID" value="GAA4551019.1"/>
    <property type="molecule type" value="Genomic_DNA"/>
</dbReference>
<dbReference type="Gene3D" id="3.40.50.920">
    <property type="match status" value="1"/>
</dbReference>
<dbReference type="CDD" id="cd07036">
    <property type="entry name" value="TPP_PYR_E1-PDHc-beta_like"/>
    <property type="match status" value="1"/>
</dbReference>
<accession>A0ABP8RX36</accession>
<keyword evidence="6" id="KW-1185">Reference proteome</keyword>
<dbReference type="InterPro" id="IPR005475">
    <property type="entry name" value="Transketolase-like_Pyr-bd"/>
</dbReference>
<keyword evidence="3" id="KW-0786">Thiamine pyrophosphate</keyword>
<reference evidence="6" key="1">
    <citation type="journal article" date="2019" name="Int. J. Syst. Evol. Microbiol.">
        <title>The Global Catalogue of Microorganisms (GCM) 10K type strain sequencing project: providing services to taxonomists for standard genome sequencing and annotation.</title>
        <authorList>
            <consortium name="The Broad Institute Genomics Platform"/>
            <consortium name="The Broad Institute Genome Sequencing Center for Infectious Disease"/>
            <person name="Wu L."/>
            <person name="Ma J."/>
        </authorList>
    </citation>
    <scope>NUCLEOTIDE SEQUENCE [LARGE SCALE GENOMIC DNA]</scope>
    <source>
        <strain evidence="6">JCM 17906</strain>
    </source>
</reference>
<evidence type="ECO:0000256" key="2">
    <source>
        <dbReference type="ARBA" id="ARBA00023002"/>
    </source>
</evidence>
<dbReference type="RefSeq" id="WP_345421176.1">
    <property type="nucleotide sequence ID" value="NZ_BAABGT010000063.1"/>
</dbReference>
<dbReference type="SUPFAM" id="SSF52922">
    <property type="entry name" value="TK C-terminal domain-like"/>
    <property type="match status" value="1"/>
</dbReference>
<dbReference type="InterPro" id="IPR029061">
    <property type="entry name" value="THDP-binding"/>
</dbReference>
<protein>
    <submittedName>
        <fullName evidence="5">Alpha-ketoacid dehydrogenase subunit beta</fullName>
    </submittedName>
</protein>
<evidence type="ECO:0000256" key="1">
    <source>
        <dbReference type="ARBA" id="ARBA00001964"/>
    </source>
</evidence>
<dbReference type="InterPro" id="IPR009014">
    <property type="entry name" value="Transketo_C/PFOR_II"/>
</dbReference>
<feature type="domain" description="Transketolase-like pyrimidine-binding" evidence="4">
    <location>
        <begin position="6"/>
        <end position="179"/>
    </location>
</feature>
<name>A0ABP8RX36_9PSEU</name>
<dbReference type="InterPro" id="IPR033248">
    <property type="entry name" value="Transketolase_C"/>
</dbReference>
<evidence type="ECO:0000313" key="5">
    <source>
        <dbReference type="EMBL" id="GAA4551019.1"/>
    </source>
</evidence>
<comment type="cofactor">
    <cofactor evidence="1">
        <name>thiamine diphosphate</name>
        <dbReference type="ChEBI" id="CHEBI:58937"/>
    </cofactor>
</comment>
<dbReference type="Pfam" id="PF02779">
    <property type="entry name" value="Transket_pyr"/>
    <property type="match status" value="1"/>
</dbReference>
<dbReference type="Gene3D" id="3.40.50.970">
    <property type="match status" value="1"/>
</dbReference>
<evidence type="ECO:0000259" key="4">
    <source>
        <dbReference type="SMART" id="SM00861"/>
    </source>
</evidence>
<proteinExistence type="predicted"/>
<dbReference type="SMART" id="SM00861">
    <property type="entry name" value="Transket_pyr"/>
    <property type="match status" value="1"/>
</dbReference>
<evidence type="ECO:0000256" key="3">
    <source>
        <dbReference type="ARBA" id="ARBA00023052"/>
    </source>
</evidence>
<dbReference type="SUPFAM" id="SSF52518">
    <property type="entry name" value="Thiamin diphosphate-binding fold (THDP-binding)"/>
    <property type="match status" value="1"/>
</dbReference>
<keyword evidence="2" id="KW-0560">Oxidoreductase</keyword>
<sequence>MSMKDLKFWQGVNQALYQEMERDESVVLFGEDVAGPGGPYGLTRNLHREFGPDRVRDTPISEATIVGMGIGAAAVGLRPVVELMFFDFCMLAMDQIVNQAAKYRYFTGRPLPLTIRTMSGSGGSYGAQHCQSFEAWFGAVPGLTVVMPSNARDAKGLLKSAIRSDDPTLVIETFGLLTARRQTPQDPDFLVRLGRAEIRRSGTDVTVVATGRMVDRALAAAEQAAVDGVSAEVMDLRTIAPLDRATVCESVVRTGRLVVAQEATSPFSVAAEVCALVSEECFDHLRAAPVRITACFSNVPTPPDLVEARAPSVADIYEAIAEISRT</sequence>